<dbReference type="InterPro" id="IPR015018">
    <property type="entry name" value="DUF1905"/>
</dbReference>
<accession>A0A3N2R5E7</accession>
<dbReference type="AlphaFoldDB" id="A0A3N2R5E7"/>
<dbReference type="OrthoDB" id="7844624at2"/>
<dbReference type="SUPFAM" id="SSF141694">
    <property type="entry name" value="AF2212/PG0164-like"/>
    <property type="match status" value="1"/>
</dbReference>
<dbReference type="Proteomes" id="UP000268016">
    <property type="component" value="Unassembled WGS sequence"/>
</dbReference>
<dbReference type="RefSeq" id="WP_123642242.1">
    <property type="nucleotide sequence ID" value="NZ_ML119084.1"/>
</dbReference>
<comment type="caution">
    <text evidence="1">The sequence shown here is derived from an EMBL/GenBank/DDBJ whole genome shotgun (WGS) entry which is preliminary data.</text>
</comment>
<sequence length="152" mass="16482">MDDYIRFEGRIEPLVWGPRTYTVLPLPEEVARALADAGARRVEGEIADHPVNLALSRAPVTPHTFLWTGKSLLDALGVAPGEVVEVRLRPAPDDAVDLPDDVAAALRAAGRTAAWEALTPGRRRAALYTIATAKRADTRARRIAALLDNLDD</sequence>
<organism evidence="1 2">
    <name type="scientific">Histidinibacterium lentulum</name>
    <dbReference type="NCBI Taxonomy" id="2480588"/>
    <lineage>
        <taxon>Bacteria</taxon>
        <taxon>Pseudomonadati</taxon>
        <taxon>Pseudomonadota</taxon>
        <taxon>Alphaproteobacteria</taxon>
        <taxon>Rhodobacterales</taxon>
        <taxon>Paracoccaceae</taxon>
        <taxon>Histidinibacterium</taxon>
    </lineage>
</organism>
<name>A0A3N2R5E7_9RHOB</name>
<dbReference type="EMBL" id="RDRB01000004">
    <property type="protein sequence ID" value="ROU02720.1"/>
    <property type="molecule type" value="Genomic_DNA"/>
</dbReference>
<dbReference type="Pfam" id="PF13376">
    <property type="entry name" value="OmdA"/>
    <property type="match status" value="1"/>
</dbReference>
<dbReference type="Gene3D" id="2.40.30.100">
    <property type="entry name" value="AF2212/PG0164-like"/>
    <property type="match status" value="1"/>
</dbReference>
<dbReference type="InterPro" id="IPR037079">
    <property type="entry name" value="AF2212/PG0164-like_sf"/>
</dbReference>
<evidence type="ECO:0000313" key="2">
    <source>
        <dbReference type="Proteomes" id="UP000268016"/>
    </source>
</evidence>
<keyword evidence="2" id="KW-1185">Reference proteome</keyword>
<dbReference type="Pfam" id="PF08922">
    <property type="entry name" value="DUF1905"/>
    <property type="match status" value="1"/>
</dbReference>
<gene>
    <name evidence="1" type="ORF">EAT49_10395</name>
</gene>
<evidence type="ECO:0000313" key="1">
    <source>
        <dbReference type="EMBL" id="ROU02720.1"/>
    </source>
</evidence>
<proteinExistence type="predicted"/>
<reference evidence="1 2" key="1">
    <citation type="submission" date="2018-10" db="EMBL/GenBank/DDBJ databases">
        <title>Histidinibacterium lentulum gen. nov., sp. nov., a marine bacterium from the culture broth of Picochlorum sp. 122.</title>
        <authorList>
            <person name="Wang G."/>
        </authorList>
    </citation>
    <scope>NUCLEOTIDE SEQUENCE [LARGE SCALE GENOMIC DNA]</scope>
    <source>
        <strain evidence="1 2">B17</strain>
    </source>
</reference>
<protein>
    <submittedName>
        <fullName evidence="1">DUF1905 domain-containing protein</fullName>
    </submittedName>
</protein>